<dbReference type="GO" id="GO:0005509">
    <property type="term" value="F:calcium ion binding"/>
    <property type="evidence" value="ECO:0007669"/>
    <property type="project" value="InterPro"/>
</dbReference>
<evidence type="ECO:0000313" key="6">
    <source>
        <dbReference type="Proteomes" id="UP001165065"/>
    </source>
</evidence>
<proteinExistence type="predicted"/>
<dbReference type="EMBL" id="BRYA01000804">
    <property type="protein sequence ID" value="GMI32959.1"/>
    <property type="molecule type" value="Genomic_DNA"/>
</dbReference>
<feature type="coiled-coil region" evidence="2">
    <location>
        <begin position="997"/>
        <end position="1027"/>
    </location>
</feature>
<feature type="region of interest" description="Disordered" evidence="3">
    <location>
        <begin position="422"/>
        <end position="506"/>
    </location>
</feature>
<dbReference type="InterPro" id="IPR002048">
    <property type="entry name" value="EF_hand_dom"/>
</dbReference>
<dbReference type="Proteomes" id="UP001165065">
    <property type="component" value="Unassembled WGS sequence"/>
</dbReference>
<dbReference type="AlphaFoldDB" id="A0A9W7L549"/>
<dbReference type="PANTHER" id="PTHR32083">
    <property type="entry name" value="CILIA AND FLAGELLA-ASSOCIATED PROTEIN 58-RELATED"/>
    <property type="match status" value="1"/>
</dbReference>
<evidence type="ECO:0000256" key="1">
    <source>
        <dbReference type="ARBA" id="ARBA00023054"/>
    </source>
</evidence>
<dbReference type="InterPro" id="IPR018247">
    <property type="entry name" value="EF_Hand_1_Ca_BS"/>
</dbReference>
<feature type="region of interest" description="Disordered" evidence="3">
    <location>
        <begin position="1039"/>
        <end position="1080"/>
    </location>
</feature>
<dbReference type="OrthoDB" id="194183at2759"/>
<feature type="compositionally biased region" description="Basic and acidic residues" evidence="3">
    <location>
        <begin position="426"/>
        <end position="461"/>
    </location>
</feature>
<feature type="compositionally biased region" description="Basic residues" evidence="3">
    <location>
        <begin position="496"/>
        <end position="506"/>
    </location>
</feature>
<evidence type="ECO:0000259" key="4">
    <source>
        <dbReference type="PROSITE" id="PS50222"/>
    </source>
</evidence>
<gene>
    <name evidence="5" type="ORF">TrCOL_g13811</name>
</gene>
<evidence type="ECO:0000313" key="5">
    <source>
        <dbReference type="EMBL" id="GMI32959.1"/>
    </source>
</evidence>
<dbReference type="PROSITE" id="PS00018">
    <property type="entry name" value="EF_HAND_1"/>
    <property type="match status" value="1"/>
</dbReference>
<evidence type="ECO:0000256" key="2">
    <source>
        <dbReference type="SAM" id="Coils"/>
    </source>
</evidence>
<dbReference type="PROSITE" id="PS50222">
    <property type="entry name" value="EF_HAND_2"/>
    <property type="match status" value="2"/>
</dbReference>
<comment type="caution">
    <text evidence="5">The sequence shown here is derived from an EMBL/GenBank/DDBJ whole genome shotgun (WGS) entry which is preliminary data.</text>
</comment>
<feature type="compositionally biased region" description="Basic and acidic residues" evidence="3">
    <location>
        <begin position="477"/>
        <end position="495"/>
    </location>
</feature>
<organism evidence="5 6">
    <name type="scientific">Triparma columacea</name>
    <dbReference type="NCBI Taxonomy" id="722753"/>
    <lineage>
        <taxon>Eukaryota</taxon>
        <taxon>Sar</taxon>
        <taxon>Stramenopiles</taxon>
        <taxon>Ochrophyta</taxon>
        <taxon>Bolidophyceae</taxon>
        <taxon>Parmales</taxon>
        <taxon>Triparmaceae</taxon>
        <taxon>Triparma</taxon>
    </lineage>
</organism>
<accession>A0A9W7L549</accession>
<reference evidence="6" key="1">
    <citation type="journal article" date="2023" name="Commun. Biol.">
        <title>Genome analysis of Parmales, the sister group of diatoms, reveals the evolutionary specialization of diatoms from phago-mixotrophs to photoautotrophs.</title>
        <authorList>
            <person name="Ban H."/>
            <person name="Sato S."/>
            <person name="Yoshikawa S."/>
            <person name="Yamada K."/>
            <person name="Nakamura Y."/>
            <person name="Ichinomiya M."/>
            <person name="Sato N."/>
            <person name="Blanc-Mathieu R."/>
            <person name="Endo H."/>
            <person name="Kuwata A."/>
            <person name="Ogata H."/>
        </authorList>
    </citation>
    <scope>NUCLEOTIDE SEQUENCE [LARGE SCALE GENOMIC DNA]</scope>
</reference>
<sequence>MADAANINFDEVQNFDDGHYEDEMAKAYAEKKKKMAKFKKGLENKEAHAAKIAKKKQEQEEINKKKMEEQEEKVKKLNMMRKGIDPNDTSATVDTDAAYTAFSVLDIDGGGRISLREMQRYLAGDAEYFYESEFNQADIGIIWECTSPGVCYIKEIESMSPAEYNTQCAVGLKLLTFNDKSTDISHLPKYKDWDDVKRREETLRYLEHLVKDARESGKFVYKFLEPKYTFNIYSNMIDLEIEKVGKKTIEITPGAYNTHEDFILHIQTKFRQCHPKLGKTKVTIDRDNLKFTFDTAGTEIRFLWATGEHKNEKAGPLLGFMNADTEWDDQFQGKAFSLDLDMMITADQVKIFTYELVKEFDQGFNGFIEFDEFQELFDKYLSTQKKMDKLVERVVERFLSTAQKEERKIVMEEKKKRRKRLKAQLKARDKQRAIAKKQAEKRKGAMKRDADGVMRAHHQNEADPNYVPPKPRTPPPPREKTKSEIEADKVREKEKEKKKKQMEKAKKKAKELEEQIKKQEEEAEKTKQWQEKQNKLQLAMLGLESLAEDSLTQEYHPACTGFIMKKLTKNNSEHINPMYFDTQYMKMGAGKGSAGVKLGKDYANYKKKSTKHDKNFKAEKEKCKQMPVAPITAGEVRQRHKAFGEKYDNNEVVNPAFYGQMTVRSDKFNPELMSPMFHGYMLFKKPVQKSAEESSGEAKAKAAEKKKAEVCPICYVHKAGCPLCWDFPEDYVFSDYAYEGPKRVVEESDSEEDEEKPDIHTNLTTMNAIKLYRSVNQHWLTLYIKTVPCGQIVKMQVEREWTVGDLYENFRSASMYGRTRDCFLFLPTEAGVFSFENEDLPETDTTNAVETGRVPLARYNFSKNNATLCMLHFQFFSELTTGINIRGYLEQNLQLSGSTINTSIIPFVDRIPKDLPGNDQVQAQLRDLLKNTIDQATKIAQEDLDADNAEIATKIKFKVDELKEKLLIARKEKAHELWLMREERRKKERDERNLEFDKTYKDILKKEKEEKKRLEEEERQKNSMLGKAKAGVGGLFTGKLPGLGFGRPFSREKKEGGGAEERKEVSGRASPVEGLFKSLPKIPSVRRKSAVKVPELNLDNPSK</sequence>
<name>A0A9W7L549_9STRA</name>
<protein>
    <recommendedName>
        <fullName evidence="4">EF-hand domain-containing protein</fullName>
    </recommendedName>
</protein>
<evidence type="ECO:0000256" key="3">
    <source>
        <dbReference type="SAM" id="MobiDB-lite"/>
    </source>
</evidence>
<dbReference type="GO" id="GO:0005856">
    <property type="term" value="C:cytoskeleton"/>
    <property type="evidence" value="ECO:0007669"/>
    <property type="project" value="TreeGrafter"/>
</dbReference>
<feature type="compositionally biased region" description="Basic and acidic residues" evidence="3">
    <location>
        <begin position="1049"/>
        <end position="1066"/>
    </location>
</feature>
<keyword evidence="1 2" id="KW-0175">Coiled coil</keyword>
<feature type="compositionally biased region" description="Pro residues" evidence="3">
    <location>
        <begin position="466"/>
        <end position="476"/>
    </location>
</feature>
<keyword evidence="6" id="KW-1185">Reference proteome</keyword>
<feature type="domain" description="EF-hand" evidence="4">
    <location>
        <begin position="355"/>
        <end position="383"/>
    </location>
</feature>
<feature type="coiled-coil region" evidence="2">
    <location>
        <begin position="42"/>
        <end position="77"/>
    </location>
</feature>
<feature type="domain" description="EF-hand" evidence="4">
    <location>
        <begin position="93"/>
        <end position="128"/>
    </location>
</feature>
<dbReference type="PANTHER" id="PTHR32083:SF48">
    <property type="entry name" value="TRANS-GOLGI NETWORK-LOCALIZED SYP41-INTERACTING PROTEIN 1"/>
    <property type="match status" value="1"/>
</dbReference>